<dbReference type="EMBL" id="KX957971">
    <property type="protein sequence ID" value="APU91528.1"/>
    <property type="molecule type" value="Genomic_DNA"/>
</dbReference>
<evidence type="ECO:0000313" key="1">
    <source>
        <dbReference type="EMBL" id="APU91528.1"/>
    </source>
</evidence>
<keyword evidence="1" id="KW-0614">Plasmid</keyword>
<dbReference type="RefSeq" id="WP_101905915.1">
    <property type="nucleotide sequence ID" value="NZ_CP080480.1"/>
</dbReference>
<dbReference type="SUPFAM" id="SSF52540">
    <property type="entry name" value="P-loop containing nucleoside triphosphate hydrolases"/>
    <property type="match status" value="1"/>
</dbReference>
<proteinExistence type="predicted"/>
<protein>
    <recommendedName>
        <fullName evidence="2">NACHT domain-containing protein</fullName>
    </recommendedName>
</protein>
<geneLocation type="plasmid" evidence="1">
    <name>pVPS62</name>
</geneLocation>
<dbReference type="InterPro" id="IPR027417">
    <property type="entry name" value="P-loop_NTPase"/>
</dbReference>
<evidence type="ECO:0008006" key="2">
    <source>
        <dbReference type="Google" id="ProtNLM"/>
    </source>
</evidence>
<sequence>MLDWAKFEHVAGEHPNAHAFSFESLCRGIVIRQFRNHGPIKELKNQPGVEFHLELDCDDPRLGTKGLKVGWQCKWFQYKSDGGLTTGAKSQIKHSLDTTKKYLPDLNVWILWTHKTLAKADQTWFYDLQTKYGFTLHLWNENDLESYLSGPATELRASYFGELALTPDMLNEQHTNSVAPIRNRWIHEVHQSTGVERDIRRVLGEPSAWSDIYAAKVKLDGYLSTISELSRHKDYVDLSSGLEEFIAFCKQVIFSCKVFESTVSGREIGRIANFAQSSEQTKNISQLLRLTRRQNLPLSLYLTNANAVIKDIKKLLSEAVELFSHQLVAVIGKAGRGKTQLAAEVTSQNDDRLAGILLHGKKLRKGGTLDSLVQNMSFASNEVRSFELLLSAIDSAGERNRCRVPIVIDGLNEAEDPREWKNLLASIETVLPRYPNVVLVCTLRDGYQSRKHVGAVRANSSSREGFAQQALPNDCFELLLKGFSDEVTVQAIGAYFRYYKISANPIAAPQSFFSHPLNLKIFCEVMNRPRKTCVVVQSFPSSIYSLFKEQVTHIGQTISEMTNLSIRYTITEVENAVYYLGEALWEANGRGVLETDFLRKYNPQSTDWDSNIVNLLSQEGLIFRDLVRRGEYRLSPAYDRLGGYIIAFYLMEHYCLNRDVSLFSSQGFLAKIFEDVTLQHELSEDILHALVAIAPQYNLPHIWQIVPSTYKNEVLSLSHLIEPNFICDETVCELKNLILNEGLKQKYIESLGDVRFAISHPLNAKFLSDILLDMSMVDRDLSWGEYFRRNHDELIKGIRFRAECWKNREFSDPEIEKLRLITTIWFLNSVVTELRDVSTEALVYYGVHNTKSFLEIVKPILVADDEYILERIIAACYSIVSISLDKSENLGEIEAFSKHIVAVFFSHDSKYATTNILVREYASCLVKRASLESQINISESEVKAATEPFEQMPRSEWNEEITDGMSGHLSPLKMDFENYTIGRLVKDRSNYDYEHEAYAKIRNQILWKVYDLGWSEDKFGNLDNQISSSGYHRRHETKKVERYGKKYSWIAYYQMAGKLLDSEQLEFWGGRFIEGIDPFFPSKRLKIYPLSEKMYLGDEGLTTEEWINYSEDPNLVHLSDCASSENENLILVDAFIVEESEELNRHFYASVNSFLVFDESLKDFDFDSEESSKLEFPEIAKLSDVYLGELYSSWSKSLEPQVIKEEDGEEEIEVESNVFFDGSAFVRTSGTHTMTVPKYKEHSLKDFIIEYSSEHSSGSFSMPMLAASFVKEHALKFDCERLCYFKDGQQISKYIVEDLDGYSNSRKRFYLDKEFLTAALKSSGLRIITRIKGERRVSDVGYSGDFAYKDFESIDFLRANY</sequence>
<reference evidence="1" key="1">
    <citation type="submission" date="2016-10" db="EMBL/GenBank/DDBJ databases">
        <title>Evolution and Comparative Genomics of Conjugative MDR Plasmids in Vibrio species.</title>
        <authorList>
            <person name="Li R."/>
            <person name="Ye L."/>
            <person name="Wong M.Ho.Yin."/>
            <person name="Zheng Z."/>
            <person name="Chan E.Wai.Chi."/>
            <person name="Chen S."/>
        </authorList>
    </citation>
    <scope>NUCLEOTIDE SEQUENCE</scope>
    <source>
        <plasmid evidence="1">pVPS62</plasmid>
    </source>
</reference>
<organism evidence="1">
    <name type="scientific">Vibrio parahaemolyticus</name>
    <dbReference type="NCBI Taxonomy" id="670"/>
    <lineage>
        <taxon>Bacteria</taxon>
        <taxon>Pseudomonadati</taxon>
        <taxon>Pseudomonadota</taxon>
        <taxon>Gammaproteobacteria</taxon>
        <taxon>Vibrionales</taxon>
        <taxon>Vibrionaceae</taxon>
        <taxon>Vibrio</taxon>
    </lineage>
</organism>
<name>A0A1P8DQY7_VIBPH</name>
<accession>A0A1P8DQY7</accession>